<evidence type="ECO:0000313" key="1">
    <source>
        <dbReference type="EMBL" id="KAF9745611.1"/>
    </source>
</evidence>
<proteinExistence type="predicted"/>
<comment type="caution">
    <text evidence="1">The sequence shown here is derived from an EMBL/GenBank/DDBJ whole genome shotgun (WGS) entry which is preliminary data.</text>
</comment>
<reference evidence="1" key="1">
    <citation type="submission" date="2020-10" db="EMBL/GenBank/DDBJ databases">
        <title>High-Quality Genome Resource of Clonostachys rosea strain S41 by Oxford Nanopore Long-Read Sequencing.</title>
        <authorList>
            <person name="Wang H."/>
        </authorList>
    </citation>
    <scope>NUCLEOTIDE SEQUENCE</scope>
    <source>
        <strain evidence="1">S41</strain>
    </source>
</reference>
<sequence>MIPKIEPAVRTWPNRLGAGLIFWCFSRFTTGLKQAKEQSDSAVRAAQTAEPVGSGEVAAVSAVPSTAESTLLAADAFQDIDLSMFLDDFGWNGGMRRSSSVFHEKIYNVFIKEIGVLIL</sequence>
<name>A0A8H7KB51_BIOOC</name>
<protein>
    <submittedName>
        <fullName evidence="1">Uncharacterized protein</fullName>
    </submittedName>
</protein>
<organism evidence="1 2">
    <name type="scientific">Bionectria ochroleuca</name>
    <name type="common">Gliocladium roseum</name>
    <dbReference type="NCBI Taxonomy" id="29856"/>
    <lineage>
        <taxon>Eukaryota</taxon>
        <taxon>Fungi</taxon>
        <taxon>Dikarya</taxon>
        <taxon>Ascomycota</taxon>
        <taxon>Pezizomycotina</taxon>
        <taxon>Sordariomycetes</taxon>
        <taxon>Hypocreomycetidae</taxon>
        <taxon>Hypocreales</taxon>
        <taxon>Bionectriaceae</taxon>
        <taxon>Clonostachys</taxon>
    </lineage>
</organism>
<accession>A0A8H7KB51</accession>
<dbReference type="AlphaFoldDB" id="A0A8H7KB51"/>
<gene>
    <name evidence="1" type="ORF">IM811_003912</name>
</gene>
<dbReference type="EMBL" id="JADCTT010000012">
    <property type="protein sequence ID" value="KAF9745611.1"/>
    <property type="molecule type" value="Genomic_DNA"/>
</dbReference>
<evidence type="ECO:0000313" key="2">
    <source>
        <dbReference type="Proteomes" id="UP000616885"/>
    </source>
</evidence>
<dbReference type="Proteomes" id="UP000616885">
    <property type="component" value="Unassembled WGS sequence"/>
</dbReference>